<dbReference type="PANTHER" id="PTHR47893:SF1">
    <property type="entry name" value="REGULATORY PROTEIN PCHR"/>
    <property type="match status" value="1"/>
</dbReference>
<dbReference type="AlphaFoldDB" id="A0A2T1N942"/>
<dbReference type="Proteomes" id="UP000238426">
    <property type="component" value="Unassembled WGS sequence"/>
</dbReference>
<organism evidence="5 6">
    <name type="scientific">Aurantibacter aestuarii</name>
    <dbReference type="NCBI Taxonomy" id="1266046"/>
    <lineage>
        <taxon>Bacteria</taxon>
        <taxon>Pseudomonadati</taxon>
        <taxon>Bacteroidota</taxon>
        <taxon>Flavobacteriia</taxon>
        <taxon>Flavobacteriales</taxon>
        <taxon>Flavobacteriaceae</taxon>
        <taxon>Aurantibacter</taxon>
    </lineage>
</organism>
<dbReference type="RefSeq" id="WP_106463522.1">
    <property type="nucleotide sequence ID" value="NZ_PXOQ01000009.1"/>
</dbReference>
<evidence type="ECO:0000259" key="4">
    <source>
        <dbReference type="PROSITE" id="PS01124"/>
    </source>
</evidence>
<dbReference type="SUPFAM" id="SSF46689">
    <property type="entry name" value="Homeodomain-like"/>
    <property type="match status" value="2"/>
</dbReference>
<proteinExistence type="predicted"/>
<dbReference type="PROSITE" id="PS01124">
    <property type="entry name" value="HTH_ARAC_FAMILY_2"/>
    <property type="match status" value="1"/>
</dbReference>
<dbReference type="PROSITE" id="PS00041">
    <property type="entry name" value="HTH_ARAC_FAMILY_1"/>
    <property type="match status" value="1"/>
</dbReference>
<dbReference type="InterPro" id="IPR009057">
    <property type="entry name" value="Homeodomain-like_sf"/>
</dbReference>
<protein>
    <submittedName>
        <fullName evidence="5">AraC family transcriptional regulator</fullName>
    </submittedName>
</protein>
<dbReference type="OrthoDB" id="2666928at2"/>
<dbReference type="PANTHER" id="PTHR47893">
    <property type="entry name" value="REGULATORY PROTEIN PCHR"/>
    <property type="match status" value="1"/>
</dbReference>
<keyword evidence="2" id="KW-0238">DNA-binding</keyword>
<dbReference type="InterPro" id="IPR018062">
    <property type="entry name" value="HTH_AraC-typ_CS"/>
</dbReference>
<sequence length="338" mass="39177">MSSNQEIVKVSSLPFKDVIKDFSEAFNVELKQVCSEYYINLPDSVGEGEIRGINFSNGLGLIIYRCTFNKDCEIRFTKDDIHPIKYLYTVDGPIEHEFSSESNTHILKKNKCAMVASSNNGGHVLRFKKDEPSYLVSLEIDRKKFIESSLCELEDLSPMLKDLIIDQKALKSFYHEGYYGLAFLNLFNSIDLFTDKKLVRKLFLESKALDIFVNQIELFEDDFLSNEQSRIFRTNEIEIIEKTGEYIINNLSEDLKVSDLAQKFGLNKNKLQQGFRYFYSMSVKEYVIHHRLVEASKLIRKTELSISEIADKVGFSNKSHFSKSFKNFFKLSPNELRD</sequence>
<dbReference type="Gene3D" id="1.10.10.60">
    <property type="entry name" value="Homeodomain-like"/>
    <property type="match status" value="2"/>
</dbReference>
<reference evidence="5 6" key="1">
    <citation type="submission" date="2018-03" db="EMBL/GenBank/DDBJ databases">
        <title>Mesoflavibacter sp. HG37 and Mesoflavibacter sp. HG96 sp.nov., two marine bacteria isolated from seawater of Western Pacific Ocean.</title>
        <authorList>
            <person name="Cheng H."/>
            <person name="Wu Y.-H."/>
            <person name="Guo L.-L."/>
            <person name="Xu X.-W."/>
        </authorList>
    </citation>
    <scope>NUCLEOTIDE SEQUENCE [LARGE SCALE GENOMIC DNA]</scope>
    <source>
        <strain evidence="5 6">KCTC 32269</strain>
    </source>
</reference>
<dbReference type="GO" id="GO:0003700">
    <property type="term" value="F:DNA-binding transcription factor activity"/>
    <property type="evidence" value="ECO:0007669"/>
    <property type="project" value="InterPro"/>
</dbReference>
<dbReference type="Pfam" id="PF12833">
    <property type="entry name" value="HTH_18"/>
    <property type="match status" value="1"/>
</dbReference>
<evidence type="ECO:0000256" key="2">
    <source>
        <dbReference type="ARBA" id="ARBA00023125"/>
    </source>
</evidence>
<feature type="domain" description="HTH araC/xylS-type" evidence="4">
    <location>
        <begin position="241"/>
        <end position="338"/>
    </location>
</feature>
<comment type="caution">
    <text evidence="5">The sequence shown here is derived from an EMBL/GenBank/DDBJ whole genome shotgun (WGS) entry which is preliminary data.</text>
</comment>
<name>A0A2T1N942_9FLAO</name>
<accession>A0A2T1N942</accession>
<keyword evidence="6" id="KW-1185">Reference proteome</keyword>
<dbReference type="InterPro" id="IPR020449">
    <property type="entry name" value="Tscrpt_reg_AraC-type_HTH"/>
</dbReference>
<dbReference type="SMART" id="SM00342">
    <property type="entry name" value="HTH_ARAC"/>
    <property type="match status" value="1"/>
</dbReference>
<evidence type="ECO:0000313" key="6">
    <source>
        <dbReference type="Proteomes" id="UP000238426"/>
    </source>
</evidence>
<dbReference type="PRINTS" id="PR00032">
    <property type="entry name" value="HTHARAC"/>
</dbReference>
<gene>
    <name evidence="5" type="ORF">C7H52_08770</name>
</gene>
<evidence type="ECO:0000313" key="5">
    <source>
        <dbReference type="EMBL" id="PSG88384.1"/>
    </source>
</evidence>
<dbReference type="InterPro" id="IPR053142">
    <property type="entry name" value="PchR_regulatory_protein"/>
</dbReference>
<keyword evidence="1" id="KW-0805">Transcription regulation</keyword>
<dbReference type="InterPro" id="IPR018060">
    <property type="entry name" value="HTH_AraC"/>
</dbReference>
<evidence type="ECO:0000256" key="3">
    <source>
        <dbReference type="ARBA" id="ARBA00023163"/>
    </source>
</evidence>
<dbReference type="EMBL" id="PXOQ01000009">
    <property type="protein sequence ID" value="PSG88384.1"/>
    <property type="molecule type" value="Genomic_DNA"/>
</dbReference>
<keyword evidence="3" id="KW-0804">Transcription</keyword>
<evidence type="ECO:0000256" key="1">
    <source>
        <dbReference type="ARBA" id="ARBA00023015"/>
    </source>
</evidence>
<dbReference type="GO" id="GO:0043565">
    <property type="term" value="F:sequence-specific DNA binding"/>
    <property type="evidence" value="ECO:0007669"/>
    <property type="project" value="InterPro"/>
</dbReference>